<comment type="caution">
    <text evidence="5">The sequence shown here is derived from an EMBL/GenBank/DDBJ whole genome shotgun (WGS) entry which is preliminary data.</text>
</comment>
<keyword evidence="1" id="KW-0805">Transcription regulation</keyword>
<protein>
    <submittedName>
        <fullName evidence="5">Transcriptional regulator</fullName>
    </submittedName>
</protein>
<dbReference type="PANTHER" id="PTHR33204">
    <property type="entry name" value="TRANSCRIPTIONAL REGULATOR, MARR FAMILY"/>
    <property type="match status" value="1"/>
</dbReference>
<evidence type="ECO:0000256" key="2">
    <source>
        <dbReference type="ARBA" id="ARBA00023125"/>
    </source>
</evidence>
<organism evidence="5 6">
    <name type="scientific">Mycobacteroides saopaulense</name>
    <dbReference type="NCBI Taxonomy" id="1578165"/>
    <lineage>
        <taxon>Bacteria</taxon>
        <taxon>Bacillati</taxon>
        <taxon>Actinomycetota</taxon>
        <taxon>Actinomycetes</taxon>
        <taxon>Mycobacteriales</taxon>
        <taxon>Mycobacteriaceae</taxon>
        <taxon>Mycobacteroides</taxon>
    </lineage>
</organism>
<dbReference type="GO" id="GO:0003677">
    <property type="term" value="F:DNA binding"/>
    <property type="evidence" value="ECO:0007669"/>
    <property type="project" value="UniProtKB-KW"/>
</dbReference>
<dbReference type="InterPro" id="IPR036388">
    <property type="entry name" value="WH-like_DNA-bd_sf"/>
</dbReference>
<evidence type="ECO:0000259" key="4">
    <source>
        <dbReference type="PROSITE" id="PS51118"/>
    </source>
</evidence>
<evidence type="ECO:0000313" key="6">
    <source>
        <dbReference type="Proteomes" id="UP000192434"/>
    </source>
</evidence>
<dbReference type="InterPro" id="IPR002577">
    <property type="entry name" value="HTH_HxlR"/>
</dbReference>
<sequence>MCVMTQSQAGVADPALPRICAGVGLAEGEFIREVLDRVGDKWSVLLIATLHDGPRRYTELRDAVPSISQRMLTRTLTLLRRDGLITRTAFAEVPPRVEYALTPLGVDLHGISAALVRWARTHHEEIRSHRNAFDSALDNALVAK</sequence>
<feature type="domain" description="HTH hxlR-type" evidence="4">
    <location>
        <begin position="20"/>
        <end position="127"/>
    </location>
</feature>
<dbReference type="Gene3D" id="1.10.10.10">
    <property type="entry name" value="Winged helix-like DNA-binding domain superfamily/Winged helix DNA-binding domain"/>
    <property type="match status" value="1"/>
</dbReference>
<keyword evidence="3" id="KW-0804">Transcription</keyword>
<evidence type="ECO:0000313" key="5">
    <source>
        <dbReference type="EMBL" id="ORB60862.1"/>
    </source>
</evidence>
<dbReference type="PROSITE" id="PS51118">
    <property type="entry name" value="HTH_HXLR"/>
    <property type="match status" value="1"/>
</dbReference>
<dbReference type="STRING" id="1578165.BKG68_06525"/>
<dbReference type="AlphaFoldDB" id="A0A1X0JDA3"/>
<keyword evidence="2" id="KW-0238">DNA-binding</keyword>
<dbReference type="Proteomes" id="UP000192434">
    <property type="component" value="Unassembled WGS sequence"/>
</dbReference>
<name>A0A1X0JDA3_9MYCO</name>
<dbReference type="PANTHER" id="PTHR33204:SF39">
    <property type="entry name" value="TRANSCRIPTIONAL REGULATORY PROTEIN"/>
    <property type="match status" value="1"/>
</dbReference>
<dbReference type="InterPro" id="IPR036390">
    <property type="entry name" value="WH_DNA-bd_sf"/>
</dbReference>
<proteinExistence type="predicted"/>
<dbReference type="EMBL" id="MVII01000001">
    <property type="protein sequence ID" value="ORB60862.1"/>
    <property type="molecule type" value="Genomic_DNA"/>
</dbReference>
<gene>
    <name evidence="5" type="ORF">BST43_01120</name>
</gene>
<evidence type="ECO:0000256" key="3">
    <source>
        <dbReference type="ARBA" id="ARBA00023163"/>
    </source>
</evidence>
<accession>A0A1X0JDA3</accession>
<evidence type="ECO:0000256" key="1">
    <source>
        <dbReference type="ARBA" id="ARBA00023015"/>
    </source>
</evidence>
<dbReference type="SUPFAM" id="SSF46785">
    <property type="entry name" value="Winged helix' DNA-binding domain"/>
    <property type="match status" value="1"/>
</dbReference>
<reference evidence="5 6" key="1">
    <citation type="submission" date="2016-12" db="EMBL/GenBank/DDBJ databases">
        <title>The new phylogeny of genus Mycobacterium.</title>
        <authorList>
            <person name="Tortoli E."/>
            <person name="Trovato A."/>
            <person name="Cirillo D.M."/>
        </authorList>
    </citation>
    <scope>NUCLEOTIDE SEQUENCE [LARGE SCALE GENOMIC DNA]</scope>
    <source>
        <strain evidence="5 6">CCUG 66554</strain>
    </source>
</reference>
<dbReference type="Pfam" id="PF01638">
    <property type="entry name" value="HxlR"/>
    <property type="match status" value="1"/>
</dbReference>